<proteinExistence type="predicted"/>
<gene>
    <name evidence="1" type="ORF">SCLCIDRAFT_32799</name>
</gene>
<accession>A0A0C2ZHE3</accession>
<sequence>MANTHTLPSDSYYIFSEVDGKSLNLCDDTSVAREPVVVGNKQLLFRIQAVDPSNNIYTIWTEGHGRHIRGGDVHIYGSVDRATPQRWIITYQPSRNAYK</sequence>
<dbReference type="InParanoid" id="A0A0C2ZHE3"/>
<dbReference type="Proteomes" id="UP000053989">
    <property type="component" value="Unassembled WGS sequence"/>
</dbReference>
<evidence type="ECO:0000313" key="1">
    <source>
        <dbReference type="EMBL" id="KIM52227.1"/>
    </source>
</evidence>
<evidence type="ECO:0008006" key="3">
    <source>
        <dbReference type="Google" id="ProtNLM"/>
    </source>
</evidence>
<dbReference type="AlphaFoldDB" id="A0A0C2ZHE3"/>
<name>A0A0C2ZHE3_9AGAM</name>
<dbReference type="Gene3D" id="2.80.10.50">
    <property type="match status" value="1"/>
</dbReference>
<keyword evidence="2" id="KW-1185">Reference proteome</keyword>
<organism evidence="1 2">
    <name type="scientific">Scleroderma citrinum Foug A</name>
    <dbReference type="NCBI Taxonomy" id="1036808"/>
    <lineage>
        <taxon>Eukaryota</taxon>
        <taxon>Fungi</taxon>
        <taxon>Dikarya</taxon>
        <taxon>Basidiomycota</taxon>
        <taxon>Agaricomycotina</taxon>
        <taxon>Agaricomycetes</taxon>
        <taxon>Agaricomycetidae</taxon>
        <taxon>Boletales</taxon>
        <taxon>Sclerodermatineae</taxon>
        <taxon>Sclerodermataceae</taxon>
        <taxon>Scleroderma</taxon>
    </lineage>
</organism>
<reference evidence="2" key="2">
    <citation type="submission" date="2015-01" db="EMBL/GenBank/DDBJ databases">
        <title>Evolutionary Origins and Diversification of the Mycorrhizal Mutualists.</title>
        <authorList>
            <consortium name="DOE Joint Genome Institute"/>
            <consortium name="Mycorrhizal Genomics Consortium"/>
            <person name="Kohler A."/>
            <person name="Kuo A."/>
            <person name="Nagy L.G."/>
            <person name="Floudas D."/>
            <person name="Copeland A."/>
            <person name="Barry K.W."/>
            <person name="Cichocki N."/>
            <person name="Veneault-Fourrey C."/>
            <person name="LaButti K."/>
            <person name="Lindquist E.A."/>
            <person name="Lipzen A."/>
            <person name="Lundell T."/>
            <person name="Morin E."/>
            <person name="Murat C."/>
            <person name="Riley R."/>
            <person name="Ohm R."/>
            <person name="Sun H."/>
            <person name="Tunlid A."/>
            <person name="Henrissat B."/>
            <person name="Grigoriev I.V."/>
            <person name="Hibbett D.S."/>
            <person name="Martin F."/>
        </authorList>
    </citation>
    <scope>NUCLEOTIDE SEQUENCE [LARGE SCALE GENOMIC DNA]</scope>
    <source>
        <strain evidence="2">Foug A</strain>
    </source>
</reference>
<reference evidence="1 2" key="1">
    <citation type="submission" date="2014-04" db="EMBL/GenBank/DDBJ databases">
        <authorList>
            <consortium name="DOE Joint Genome Institute"/>
            <person name="Kuo A."/>
            <person name="Kohler A."/>
            <person name="Nagy L.G."/>
            <person name="Floudas D."/>
            <person name="Copeland A."/>
            <person name="Barry K.W."/>
            <person name="Cichocki N."/>
            <person name="Veneault-Fourrey C."/>
            <person name="LaButti K."/>
            <person name="Lindquist E.A."/>
            <person name="Lipzen A."/>
            <person name="Lundell T."/>
            <person name="Morin E."/>
            <person name="Murat C."/>
            <person name="Sun H."/>
            <person name="Tunlid A."/>
            <person name="Henrissat B."/>
            <person name="Grigoriev I.V."/>
            <person name="Hibbett D.S."/>
            <person name="Martin F."/>
            <person name="Nordberg H.P."/>
            <person name="Cantor M.N."/>
            <person name="Hua S.X."/>
        </authorList>
    </citation>
    <scope>NUCLEOTIDE SEQUENCE [LARGE SCALE GENOMIC DNA]</scope>
    <source>
        <strain evidence="1 2">Foug A</strain>
    </source>
</reference>
<evidence type="ECO:0000313" key="2">
    <source>
        <dbReference type="Proteomes" id="UP000053989"/>
    </source>
</evidence>
<dbReference type="EMBL" id="KN822218">
    <property type="protein sequence ID" value="KIM52227.1"/>
    <property type="molecule type" value="Genomic_DNA"/>
</dbReference>
<dbReference type="HOGENOM" id="CLU_152731_0_0_1"/>
<protein>
    <recommendedName>
        <fullName evidence="3">Ricin B lectin domain-containing protein</fullName>
    </recommendedName>
</protein>